<dbReference type="GO" id="GO:0003677">
    <property type="term" value="F:DNA binding"/>
    <property type="evidence" value="ECO:0007669"/>
    <property type="project" value="UniProtKB-KW"/>
</dbReference>
<protein>
    <submittedName>
        <fullName evidence="6">TetR/AcrR family transcriptional regulator</fullName>
    </submittedName>
</protein>
<evidence type="ECO:0000259" key="4">
    <source>
        <dbReference type="Pfam" id="PF00440"/>
    </source>
</evidence>
<evidence type="ECO:0000256" key="2">
    <source>
        <dbReference type="ARBA" id="ARBA00023125"/>
    </source>
</evidence>
<dbReference type="InterPro" id="IPR011075">
    <property type="entry name" value="TetR_C"/>
</dbReference>
<dbReference type="Pfam" id="PF16925">
    <property type="entry name" value="TetR_C_13"/>
    <property type="match status" value="1"/>
</dbReference>
<dbReference type="Gene3D" id="1.10.357.10">
    <property type="entry name" value="Tetracycline Repressor, domain 2"/>
    <property type="match status" value="1"/>
</dbReference>
<keyword evidence="2" id="KW-0238">DNA-binding</keyword>
<gene>
    <name evidence="6" type="ORF">HUT08_11465</name>
</gene>
<dbReference type="InterPro" id="IPR036271">
    <property type="entry name" value="Tet_transcr_reg_TetR-rel_C_sf"/>
</dbReference>
<dbReference type="SUPFAM" id="SSF48498">
    <property type="entry name" value="Tetracyclin repressor-like, C-terminal domain"/>
    <property type="match status" value="1"/>
</dbReference>
<keyword evidence="3" id="KW-0804">Transcription</keyword>
<name>A0A7H8N6L1_9ACTN</name>
<accession>A0A7H8N6L1</accession>
<proteinExistence type="predicted"/>
<reference evidence="6 7" key="1">
    <citation type="submission" date="2020-06" db="EMBL/GenBank/DDBJ databases">
        <title>Genome mining for natural products.</title>
        <authorList>
            <person name="Zhang B."/>
            <person name="Shi J."/>
            <person name="Ge H."/>
        </authorList>
    </citation>
    <scope>NUCLEOTIDE SEQUENCE [LARGE SCALE GENOMIC DNA]</scope>
    <source>
        <strain evidence="6 7">NA00687</strain>
    </source>
</reference>
<evidence type="ECO:0000313" key="6">
    <source>
        <dbReference type="EMBL" id="QKW50061.1"/>
    </source>
</evidence>
<evidence type="ECO:0000259" key="5">
    <source>
        <dbReference type="Pfam" id="PF16925"/>
    </source>
</evidence>
<organism evidence="6 7">
    <name type="scientific">Streptomyces buecherae</name>
    <dbReference type="NCBI Taxonomy" id="2763006"/>
    <lineage>
        <taxon>Bacteria</taxon>
        <taxon>Bacillati</taxon>
        <taxon>Actinomycetota</taxon>
        <taxon>Actinomycetes</taxon>
        <taxon>Kitasatosporales</taxon>
        <taxon>Streptomycetaceae</taxon>
        <taxon>Streptomyces</taxon>
    </lineage>
</organism>
<dbReference type="EMBL" id="CP054929">
    <property type="protein sequence ID" value="QKW50061.1"/>
    <property type="molecule type" value="Genomic_DNA"/>
</dbReference>
<dbReference type="AlphaFoldDB" id="A0A7H8N6L1"/>
<keyword evidence="7" id="KW-1185">Reference proteome</keyword>
<dbReference type="Proteomes" id="UP000509303">
    <property type="component" value="Chromosome"/>
</dbReference>
<dbReference type="PANTHER" id="PTHR47506">
    <property type="entry name" value="TRANSCRIPTIONAL REGULATORY PROTEIN"/>
    <property type="match status" value="1"/>
</dbReference>
<dbReference type="RefSeq" id="WP_176161796.1">
    <property type="nucleotide sequence ID" value="NZ_CP054929.1"/>
</dbReference>
<feature type="domain" description="HTH tetR-type" evidence="4">
    <location>
        <begin position="14"/>
        <end position="61"/>
    </location>
</feature>
<evidence type="ECO:0000313" key="7">
    <source>
        <dbReference type="Proteomes" id="UP000509303"/>
    </source>
</evidence>
<dbReference type="Pfam" id="PF00440">
    <property type="entry name" value="TetR_N"/>
    <property type="match status" value="1"/>
</dbReference>
<feature type="domain" description="Tetracyclin repressor-like C-terminal" evidence="5">
    <location>
        <begin position="103"/>
        <end position="186"/>
    </location>
</feature>
<dbReference type="InterPro" id="IPR009057">
    <property type="entry name" value="Homeodomain-like_sf"/>
</dbReference>
<keyword evidence="1" id="KW-0805">Transcription regulation</keyword>
<dbReference type="InterPro" id="IPR001647">
    <property type="entry name" value="HTH_TetR"/>
</dbReference>
<evidence type="ECO:0000256" key="3">
    <source>
        <dbReference type="ARBA" id="ARBA00023163"/>
    </source>
</evidence>
<sequence length="202" mass="21931">MAFTAKGRATRQRIIEGAAGYLRSDDPGNVTLDDIRAATSTSKSQLFHYFPNGKEELLLAVAQYESDRVLADQQPFLGSLDSWDAWEQWRRVVIGRYRAQGPRCPLAALIGQVSTVPGAADVTASLLRRWQEHLRRGILAMQENGEVDPHVDADRTAAAFVAGTQGGVIVLRSTGDTFHLEAVLDALISHLRGGGPARPAAE</sequence>
<evidence type="ECO:0000256" key="1">
    <source>
        <dbReference type="ARBA" id="ARBA00023015"/>
    </source>
</evidence>
<dbReference type="SUPFAM" id="SSF46689">
    <property type="entry name" value="Homeodomain-like"/>
    <property type="match status" value="1"/>
</dbReference>
<dbReference type="PANTHER" id="PTHR47506:SF3">
    <property type="entry name" value="HTH-TYPE TRANSCRIPTIONAL REGULATOR LMRA"/>
    <property type="match status" value="1"/>
</dbReference>